<protein>
    <submittedName>
        <fullName evidence="2">Uncharacterized protein</fullName>
    </submittedName>
</protein>
<dbReference type="Proteomes" id="UP000299102">
    <property type="component" value="Unassembled WGS sequence"/>
</dbReference>
<feature type="region of interest" description="Disordered" evidence="1">
    <location>
        <begin position="79"/>
        <end position="118"/>
    </location>
</feature>
<reference evidence="2 3" key="1">
    <citation type="journal article" date="2019" name="Commun. Biol.">
        <title>The bagworm genome reveals a unique fibroin gene that provides high tensile strength.</title>
        <authorList>
            <person name="Kono N."/>
            <person name="Nakamura H."/>
            <person name="Ohtoshi R."/>
            <person name="Tomita M."/>
            <person name="Numata K."/>
            <person name="Arakawa K."/>
        </authorList>
    </citation>
    <scope>NUCLEOTIDE SEQUENCE [LARGE SCALE GENOMIC DNA]</scope>
</reference>
<evidence type="ECO:0000256" key="1">
    <source>
        <dbReference type="SAM" id="MobiDB-lite"/>
    </source>
</evidence>
<gene>
    <name evidence="2" type="ORF">EVAR_88458_1</name>
</gene>
<evidence type="ECO:0000313" key="3">
    <source>
        <dbReference type="Proteomes" id="UP000299102"/>
    </source>
</evidence>
<evidence type="ECO:0000313" key="2">
    <source>
        <dbReference type="EMBL" id="GBP66348.1"/>
    </source>
</evidence>
<feature type="compositionally biased region" description="Basic and acidic residues" evidence="1">
    <location>
        <begin position="88"/>
        <end position="118"/>
    </location>
</feature>
<accession>A0A4C1XS79</accession>
<keyword evidence="3" id="KW-1185">Reference proteome</keyword>
<organism evidence="2 3">
    <name type="scientific">Eumeta variegata</name>
    <name type="common">Bagworm moth</name>
    <name type="synonym">Eumeta japonica</name>
    <dbReference type="NCBI Taxonomy" id="151549"/>
    <lineage>
        <taxon>Eukaryota</taxon>
        <taxon>Metazoa</taxon>
        <taxon>Ecdysozoa</taxon>
        <taxon>Arthropoda</taxon>
        <taxon>Hexapoda</taxon>
        <taxon>Insecta</taxon>
        <taxon>Pterygota</taxon>
        <taxon>Neoptera</taxon>
        <taxon>Endopterygota</taxon>
        <taxon>Lepidoptera</taxon>
        <taxon>Glossata</taxon>
        <taxon>Ditrysia</taxon>
        <taxon>Tineoidea</taxon>
        <taxon>Psychidae</taxon>
        <taxon>Oiketicinae</taxon>
        <taxon>Eumeta</taxon>
    </lineage>
</organism>
<dbReference type="EMBL" id="BGZK01000955">
    <property type="protein sequence ID" value="GBP66348.1"/>
    <property type="molecule type" value="Genomic_DNA"/>
</dbReference>
<dbReference type="AlphaFoldDB" id="A0A4C1XS79"/>
<comment type="caution">
    <text evidence="2">The sequence shown here is derived from an EMBL/GenBank/DDBJ whole genome shotgun (WGS) entry which is preliminary data.</text>
</comment>
<sequence>MLAEGSGEFRSPETARECQLMRAKNAAPPRKRFPTPLIGITLPTELIGKWPKLLNRTATSPYPPLRTLTTLAFEDREKLSVSPTALKDNAHTPPHDPLHISDRGRSSSESLLDPKDDLDPVTLDEVKGLVKISKPGRLRASMVLATKPLSASPRHSWHSWSQYLMPA</sequence>
<proteinExistence type="predicted"/>
<dbReference type="OrthoDB" id="7487383at2759"/>
<name>A0A4C1XS79_EUMVA</name>